<reference evidence="1 3" key="1">
    <citation type="submission" date="2017-07" db="EMBL/GenBank/DDBJ databases">
        <title>Phylogenetic study on the rhizospheric bacterium Ochrobactrum sp. A44.</title>
        <authorList>
            <person name="Krzyzanowska D.M."/>
            <person name="Ossowicki A."/>
            <person name="Rajewska M."/>
            <person name="Maciag T."/>
            <person name="Kaczynski Z."/>
            <person name="Czerwicka M."/>
            <person name="Jafra S."/>
        </authorList>
    </citation>
    <scope>NUCLEOTIDE SEQUENCE [LARGE SCALE GENOMIC DNA]</scope>
    <source>
        <strain evidence="1 3">A44</strain>
    </source>
</reference>
<protein>
    <submittedName>
        <fullName evidence="2">Glycoside hydrolase</fullName>
    </submittedName>
    <submittedName>
        <fullName evidence="1">Glycosyl hydrolase catalytic core family protein</fullName>
    </submittedName>
</protein>
<name>A0A248UCQ7_9HYPH</name>
<gene>
    <name evidence="1" type="ORF">CES85_5392</name>
    <name evidence="2" type="ORF">F3W84_09935</name>
</gene>
<dbReference type="GO" id="GO:0016787">
    <property type="term" value="F:hydrolase activity"/>
    <property type="evidence" value="ECO:0007669"/>
    <property type="project" value="UniProtKB-KW"/>
</dbReference>
<dbReference type="EMBL" id="CP022603">
    <property type="protein sequence ID" value="ASV84597.1"/>
    <property type="molecule type" value="Genomic_DNA"/>
</dbReference>
<dbReference type="KEGG" id="och:CES85_5392"/>
<accession>A0A248UCQ7</accession>
<dbReference type="Gene3D" id="3.20.20.80">
    <property type="entry name" value="Glycosidases"/>
    <property type="match status" value="1"/>
</dbReference>
<dbReference type="OrthoDB" id="8339574at2"/>
<evidence type="ECO:0000313" key="1">
    <source>
        <dbReference type="EMBL" id="ASV84597.1"/>
    </source>
</evidence>
<evidence type="ECO:0000313" key="3">
    <source>
        <dbReference type="Proteomes" id="UP000215256"/>
    </source>
</evidence>
<organism evidence="1 3">
    <name type="scientific">Ochrobactrum quorumnocens</name>
    <dbReference type="NCBI Taxonomy" id="271865"/>
    <lineage>
        <taxon>Bacteria</taxon>
        <taxon>Pseudomonadati</taxon>
        <taxon>Pseudomonadota</taxon>
        <taxon>Alphaproteobacteria</taxon>
        <taxon>Hyphomicrobiales</taxon>
        <taxon>Brucellaceae</taxon>
        <taxon>Brucella/Ochrobactrum group</taxon>
        <taxon>Ochrobactrum</taxon>
    </lineage>
</organism>
<reference evidence="2 4" key="2">
    <citation type="submission" date="2019-09" db="EMBL/GenBank/DDBJ databases">
        <title>Biological control of the noxious weed angled onion (Allium triquetrum) thwarted by endophytic bacteria in Victoria, Australia.</title>
        <authorList>
            <person name="Tehranchian P."/>
            <person name="Adair R.J."/>
            <person name="Van T.H."/>
            <person name="Morrison P.D."/>
            <person name="Williams H."/>
            <person name="Lawrie A.C."/>
        </authorList>
    </citation>
    <scope>NUCLEOTIDE SEQUENCE [LARGE SCALE GENOMIC DNA]</scope>
    <source>
        <strain evidence="2 4">RPTAtOch1</strain>
    </source>
</reference>
<dbReference type="Proteomes" id="UP000327108">
    <property type="component" value="Unassembled WGS sequence"/>
</dbReference>
<dbReference type="EMBL" id="VYXQ01000007">
    <property type="protein sequence ID" value="KAA9368657.1"/>
    <property type="molecule type" value="Genomic_DNA"/>
</dbReference>
<dbReference type="InterPro" id="IPR017853">
    <property type="entry name" value="GH"/>
</dbReference>
<keyword evidence="1" id="KW-0378">Hydrolase</keyword>
<dbReference type="Proteomes" id="UP000215256">
    <property type="component" value="Chromosome 2"/>
</dbReference>
<evidence type="ECO:0000313" key="4">
    <source>
        <dbReference type="Proteomes" id="UP000327108"/>
    </source>
</evidence>
<keyword evidence="4" id="KW-1185">Reference proteome</keyword>
<dbReference type="SUPFAM" id="SSF51445">
    <property type="entry name" value="(Trans)glycosidases"/>
    <property type="match status" value="1"/>
</dbReference>
<evidence type="ECO:0000313" key="2">
    <source>
        <dbReference type="EMBL" id="KAA9368657.1"/>
    </source>
</evidence>
<sequence length="372" mass="40337">MMKTGKSIGGGMVAAMALLGGMLLVVQPQSALADTRFGVNRVNMAWLKPAEREQIFDQMVKNGVVAVRLSLTRPIDQSIDAVRLAHEKGLAILLEISLNNADFYPEGTKPRSGRGRIWDMYRLSDISPERFEHAIGDALQKVDALGVPLVAVEPGNEINWGAYNGDLAILPKEKMKTARSLSEMEDLPLVEKGAEKYVELLRTVRGELAKTKHSAKAKVVSAGLSDIPFIDADRRGIDSVDPAIFTDLLKKYGLDSAADGYGIHIYPGSSGTRAARAKHIGNALSFCGGADGKPCWITEWGFANTSKACPANDNNREQLVEKARDRFRQMMDSGQIAAAYYFDWDASTYGVWRCGSLTPAGKAATQAATGTK</sequence>
<dbReference type="RefSeq" id="WP_095445285.1">
    <property type="nucleotide sequence ID" value="NZ_CP022603.1"/>
</dbReference>
<proteinExistence type="predicted"/>
<dbReference type="AlphaFoldDB" id="A0A248UCQ7"/>